<evidence type="ECO:0000313" key="3">
    <source>
        <dbReference type="EMBL" id="QJA68259.1"/>
    </source>
</evidence>
<dbReference type="EMBL" id="MT144508">
    <property type="protein sequence ID" value="QJA54454.1"/>
    <property type="molecule type" value="Genomic_DNA"/>
</dbReference>
<dbReference type="EMBL" id="MT144922">
    <property type="protein sequence ID" value="QJI01424.1"/>
    <property type="molecule type" value="Genomic_DNA"/>
</dbReference>
<dbReference type="EMBL" id="MT141254">
    <property type="protein sequence ID" value="QJA57107.1"/>
    <property type="molecule type" value="Genomic_DNA"/>
</dbReference>
<evidence type="ECO:0000313" key="1">
    <source>
        <dbReference type="EMBL" id="QJA54454.1"/>
    </source>
</evidence>
<reference evidence="1" key="1">
    <citation type="submission" date="2020-03" db="EMBL/GenBank/DDBJ databases">
        <title>The deep terrestrial virosphere.</title>
        <authorList>
            <person name="Holmfeldt K."/>
            <person name="Nilsson E."/>
            <person name="Simone D."/>
            <person name="Lopez-Fernandez M."/>
            <person name="Wu X."/>
            <person name="de Brujin I."/>
            <person name="Lundin D."/>
            <person name="Andersson A."/>
            <person name="Bertilsson S."/>
            <person name="Dopson M."/>
        </authorList>
    </citation>
    <scope>NUCLEOTIDE SEQUENCE</scope>
    <source>
        <strain evidence="3">MM415A07419</strain>
        <strain evidence="2">MM415B01715</strain>
        <strain evidence="1">TM448A04929</strain>
        <strain evidence="4">TM448B02535</strain>
    </source>
</reference>
<evidence type="ECO:0000313" key="4">
    <source>
        <dbReference type="EMBL" id="QJI01424.1"/>
    </source>
</evidence>
<protein>
    <submittedName>
        <fullName evidence="1">Uncharacterized protein</fullName>
    </submittedName>
</protein>
<organism evidence="1">
    <name type="scientific">viral metagenome</name>
    <dbReference type="NCBI Taxonomy" id="1070528"/>
    <lineage>
        <taxon>unclassified sequences</taxon>
        <taxon>metagenomes</taxon>
        <taxon>organismal metagenomes</taxon>
    </lineage>
</organism>
<dbReference type="EMBL" id="MT141601">
    <property type="protein sequence ID" value="QJA68259.1"/>
    <property type="molecule type" value="Genomic_DNA"/>
</dbReference>
<accession>A0A6H2A3R8</accession>
<evidence type="ECO:0000313" key="2">
    <source>
        <dbReference type="EMBL" id="QJA57107.1"/>
    </source>
</evidence>
<gene>
    <name evidence="3" type="ORF">MM415A07419_0006</name>
    <name evidence="2" type="ORF">MM415B01715_0019</name>
    <name evidence="1" type="ORF">TM448A04929_0006</name>
    <name evidence="4" type="ORF">TM448B02535_0012</name>
</gene>
<sequence>MAVGYCATCRYNRGQVGTEVACTSRQHAKLMDMAPTIPGIGRYQQVLRTHHFMALHSAESCRLICPSWERKEGAHA</sequence>
<proteinExistence type="predicted"/>
<name>A0A6H2A3R8_9ZZZZ</name>
<dbReference type="AlphaFoldDB" id="A0A6H2A3R8"/>